<accession>A0ABQ3DE15</accession>
<dbReference type="PANTHER" id="PTHR46889">
    <property type="entry name" value="TRANSPOSASE INSF FOR INSERTION SEQUENCE IS3B-RELATED"/>
    <property type="match status" value="1"/>
</dbReference>
<dbReference type="Proteomes" id="UP000653644">
    <property type="component" value="Unassembled WGS sequence"/>
</dbReference>
<comment type="caution">
    <text evidence="2">The sequence shown here is derived from an EMBL/GenBank/DDBJ whole genome shotgun (WGS) entry which is preliminary data.</text>
</comment>
<proteinExistence type="predicted"/>
<dbReference type="EMBL" id="BMVN01000073">
    <property type="protein sequence ID" value="GHA70169.1"/>
    <property type="molecule type" value="Genomic_DNA"/>
</dbReference>
<dbReference type="InterPro" id="IPR050900">
    <property type="entry name" value="Transposase_IS3/IS150/IS904"/>
</dbReference>
<sequence>MNRFQFVADHQRRYGVKRLCTILGIARSSFYYWHRTAADRAARRAADAALAARIRVVHRESDGTYGVPRITAELREDGERVNHKRVARVMRSIDLAGVRLRRRHRFVCDPATLVVAFERVAGNTGARTAGVDGLRVDHVQAFGAEAYLEQIRSHVAGG</sequence>
<gene>
    <name evidence="2" type="ORF">GCM10010345_86940</name>
</gene>
<organism evidence="2 3">
    <name type="scientific">Streptomyces canarius</name>
    <dbReference type="NCBI Taxonomy" id="285453"/>
    <lineage>
        <taxon>Bacteria</taxon>
        <taxon>Bacillati</taxon>
        <taxon>Actinomycetota</taxon>
        <taxon>Actinomycetes</taxon>
        <taxon>Kitasatosporales</taxon>
        <taxon>Streptomycetaceae</taxon>
        <taxon>Streptomyces</taxon>
    </lineage>
</organism>
<name>A0ABQ3DE15_9ACTN</name>
<evidence type="ECO:0000313" key="3">
    <source>
        <dbReference type="Proteomes" id="UP000653644"/>
    </source>
</evidence>
<reference evidence="3" key="1">
    <citation type="journal article" date="2019" name="Int. J. Syst. Evol. Microbiol.">
        <title>The Global Catalogue of Microorganisms (GCM) 10K type strain sequencing project: providing services to taxonomists for standard genome sequencing and annotation.</title>
        <authorList>
            <consortium name="The Broad Institute Genomics Platform"/>
            <consortium name="The Broad Institute Genome Sequencing Center for Infectious Disease"/>
            <person name="Wu L."/>
            <person name="Ma J."/>
        </authorList>
    </citation>
    <scope>NUCLEOTIDE SEQUENCE [LARGE SCALE GENOMIC DNA]</scope>
    <source>
        <strain evidence="3">JCM 4733</strain>
    </source>
</reference>
<dbReference type="InterPro" id="IPR025948">
    <property type="entry name" value="HTH-like_dom"/>
</dbReference>
<protein>
    <recommendedName>
        <fullName evidence="1">HTH-like domain-containing protein</fullName>
    </recommendedName>
</protein>
<dbReference type="PANTHER" id="PTHR46889:SF4">
    <property type="entry name" value="TRANSPOSASE INSO FOR INSERTION SEQUENCE ELEMENT IS911B-RELATED"/>
    <property type="match status" value="1"/>
</dbReference>
<feature type="domain" description="HTH-like" evidence="1">
    <location>
        <begin position="47"/>
        <end position="103"/>
    </location>
</feature>
<dbReference type="RefSeq" id="WP_189894736.1">
    <property type="nucleotide sequence ID" value="NZ_BMVN01000073.1"/>
</dbReference>
<evidence type="ECO:0000259" key="1">
    <source>
        <dbReference type="Pfam" id="PF13276"/>
    </source>
</evidence>
<dbReference type="Pfam" id="PF13276">
    <property type="entry name" value="HTH_21"/>
    <property type="match status" value="1"/>
</dbReference>
<evidence type="ECO:0000313" key="2">
    <source>
        <dbReference type="EMBL" id="GHA70169.1"/>
    </source>
</evidence>
<keyword evidence="3" id="KW-1185">Reference proteome</keyword>